<evidence type="ECO:0000256" key="11">
    <source>
        <dbReference type="ARBA" id="ARBA00074372"/>
    </source>
</evidence>
<evidence type="ECO:0000313" key="17">
    <source>
        <dbReference type="Proteomes" id="UP000678545"/>
    </source>
</evidence>
<keyword evidence="3 15" id="KW-0808">Transferase</keyword>
<keyword evidence="4 15" id="KW-0012">Acyltransferase</keyword>
<evidence type="ECO:0000256" key="3">
    <source>
        <dbReference type="ARBA" id="ARBA00022679"/>
    </source>
</evidence>
<comment type="function">
    <text evidence="8 15">Functions in the N-end rule pathway of protein degradation where it conjugates Leu, Phe and, less efficiently, Met from aminoacyl-tRNAs to the N-termini of proteins containing an N-terminal arginine or lysine.</text>
</comment>
<evidence type="ECO:0000256" key="10">
    <source>
        <dbReference type="ARBA" id="ARBA00066767"/>
    </source>
</evidence>
<evidence type="ECO:0000256" key="15">
    <source>
        <dbReference type="HAMAP-Rule" id="MF_00688"/>
    </source>
</evidence>
<dbReference type="AlphaFoldDB" id="A0A941E0V7"/>
<dbReference type="Gene3D" id="3.30.70.3550">
    <property type="entry name" value="Leucyl/phenylalanyl-tRNA-protein transferase, N-terminal domain"/>
    <property type="match status" value="1"/>
</dbReference>
<name>A0A941E0V7_9BURK</name>
<comment type="catalytic activity">
    <reaction evidence="6 15">
        <text>N-terminal L-arginyl-[protein] + L-leucyl-tRNA(Leu) = N-terminal L-leucyl-L-arginyl-[protein] + tRNA(Leu) + H(+)</text>
        <dbReference type="Rhea" id="RHEA:50416"/>
        <dbReference type="Rhea" id="RHEA-COMP:9613"/>
        <dbReference type="Rhea" id="RHEA-COMP:9622"/>
        <dbReference type="Rhea" id="RHEA-COMP:12672"/>
        <dbReference type="Rhea" id="RHEA-COMP:12673"/>
        <dbReference type="ChEBI" id="CHEBI:15378"/>
        <dbReference type="ChEBI" id="CHEBI:64719"/>
        <dbReference type="ChEBI" id="CHEBI:78442"/>
        <dbReference type="ChEBI" id="CHEBI:78494"/>
        <dbReference type="ChEBI" id="CHEBI:133044"/>
        <dbReference type="EC" id="2.3.2.6"/>
    </reaction>
</comment>
<dbReference type="InterPro" id="IPR016181">
    <property type="entry name" value="Acyl_CoA_acyltransferase"/>
</dbReference>
<evidence type="ECO:0000256" key="9">
    <source>
        <dbReference type="ARBA" id="ARBA00061535"/>
    </source>
</evidence>
<dbReference type="RefSeq" id="WP_212674305.1">
    <property type="nucleotide sequence ID" value="NZ_JAGSPJ010000001.1"/>
</dbReference>
<dbReference type="FunFam" id="3.30.70.3550:FF:000001">
    <property type="entry name" value="Leucyl/phenylalanyl-tRNA--protein transferase"/>
    <property type="match status" value="1"/>
</dbReference>
<protein>
    <recommendedName>
        <fullName evidence="11 15">Leucyl/phenylalanyl-tRNA--protein transferase</fullName>
        <ecNumber evidence="10 15">2.3.2.6</ecNumber>
    </recommendedName>
    <alternativeName>
        <fullName evidence="12 15">L/F-transferase</fullName>
    </alternativeName>
    <alternativeName>
        <fullName evidence="13 15">Leucyltransferase</fullName>
    </alternativeName>
    <alternativeName>
        <fullName evidence="14 15">Phenyalanyltransferase</fullName>
    </alternativeName>
</protein>
<reference evidence="16" key="1">
    <citation type="submission" date="2021-04" db="EMBL/GenBank/DDBJ databases">
        <title>novel species isolated from subtropical streams in China.</title>
        <authorList>
            <person name="Lu H."/>
        </authorList>
    </citation>
    <scope>NUCLEOTIDE SEQUENCE</scope>
    <source>
        <strain evidence="16">FT137W</strain>
    </source>
</reference>
<dbReference type="Proteomes" id="UP000678545">
    <property type="component" value="Unassembled WGS sequence"/>
</dbReference>
<evidence type="ECO:0000256" key="6">
    <source>
        <dbReference type="ARBA" id="ARBA00050652"/>
    </source>
</evidence>
<organism evidence="16 17">
    <name type="scientific">Undibacterium fentianense</name>
    <dbReference type="NCBI Taxonomy" id="2828728"/>
    <lineage>
        <taxon>Bacteria</taxon>
        <taxon>Pseudomonadati</taxon>
        <taxon>Pseudomonadota</taxon>
        <taxon>Betaproteobacteria</taxon>
        <taxon>Burkholderiales</taxon>
        <taxon>Oxalobacteraceae</taxon>
        <taxon>Undibacterium</taxon>
    </lineage>
</organism>
<evidence type="ECO:0000256" key="5">
    <source>
        <dbReference type="ARBA" id="ARBA00050607"/>
    </source>
</evidence>
<comment type="catalytic activity">
    <reaction evidence="5 15">
        <text>L-phenylalanyl-tRNA(Phe) + an N-terminal L-alpha-aminoacyl-[protein] = an N-terminal L-phenylalanyl-L-alpha-aminoacyl-[protein] + tRNA(Phe)</text>
        <dbReference type="Rhea" id="RHEA:43632"/>
        <dbReference type="Rhea" id="RHEA-COMP:9668"/>
        <dbReference type="Rhea" id="RHEA-COMP:9699"/>
        <dbReference type="Rhea" id="RHEA-COMP:10636"/>
        <dbReference type="Rhea" id="RHEA-COMP:10637"/>
        <dbReference type="ChEBI" id="CHEBI:78442"/>
        <dbReference type="ChEBI" id="CHEBI:78531"/>
        <dbReference type="ChEBI" id="CHEBI:78597"/>
        <dbReference type="ChEBI" id="CHEBI:83561"/>
        <dbReference type="EC" id="2.3.2.6"/>
    </reaction>
</comment>
<dbReference type="Pfam" id="PF03588">
    <property type="entry name" value="Leu_Phe_trans"/>
    <property type="match status" value="1"/>
</dbReference>
<dbReference type="HAMAP" id="MF_00688">
    <property type="entry name" value="Leu_Phe_trans"/>
    <property type="match status" value="1"/>
</dbReference>
<dbReference type="PANTHER" id="PTHR30098:SF2">
    <property type="entry name" value="LEUCYL_PHENYLALANYL-TRNA--PROTEIN TRANSFERASE"/>
    <property type="match status" value="1"/>
</dbReference>
<dbReference type="InterPro" id="IPR042203">
    <property type="entry name" value="Leu/Phe-tRNA_Trfase_C"/>
</dbReference>
<dbReference type="GO" id="GO:0008914">
    <property type="term" value="F:leucyl-tRNA--protein transferase activity"/>
    <property type="evidence" value="ECO:0007669"/>
    <property type="project" value="UniProtKB-UniRule"/>
</dbReference>
<evidence type="ECO:0000256" key="8">
    <source>
        <dbReference type="ARBA" id="ARBA00054043"/>
    </source>
</evidence>
<gene>
    <name evidence="15 16" type="primary">aat</name>
    <name evidence="16" type="ORF">KDM90_04275</name>
</gene>
<keyword evidence="17" id="KW-1185">Reference proteome</keyword>
<comment type="catalytic activity">
    <reaction evidence="7 15">
        <text>N-terminal L-lysyl-[protein] + L-leucyl-tRNA(Leu) = N-terminal L-leucyl-L-lysyl-[protein] + tRNA(Leu) + H(+)</text>
        <dbReference type="Rhea" id="RHEA:12340"/>
        <dbReference type="Rhea" id="RHEA-COMP:9613"/>
        <dbReference type="Rhea" id="RHEA-COMP:9622"/>
        <dbReference type="Rhea" id="RHEA-COMP:12670"/>
        <dbReference type="Rhea" id="RHEA-COMP:12671"/>
        <dbReference type="ChEBI" id="CHEBI:15378"/>
        <dbReference type="ChEBI" id="CHEBI:65249"/>
        <dbReference type="ChEBI" id="CHEBI:78442"/>
        <dbReference type="ChEBI" id="CHEBI:78494"/>
        <dbReference type="ChEBI" id="CHEBI:133043"/>
        <dbReference type="EC" id="2.3.2.6"/>
    </reaction>
</comment>
<evidence type="ECO:0000256" key="12">
    <source>
        <dbReference type="ARBA" id="ARBA00077136"/>
    </source>
</evidence>
<comment type="similarity">
    <text evidence="9 15">Belongs to the L/F-transferase family.</text>
</comment>
<keyword evidence="2 15" id="KW-0963">Cytoplasm</keyword>
<dbReference type="SUPFAM" id="SSF55729">
    <property type="entry name" value="Acyl-CoA N-acyltransferases (Nat)"/>
    <property type="match status" value="1"/>
</dbReference>
<dbReference type="NCBIfam" id="TIGR00667">
    <property type="entry name" value="aat"/>
    <property type="match status" value="1"/>
</dbReference>
<dbReference type="PANTHER" id="PTHR30098">
    <property type="entry name" value="LEUCYL/PHENYLALANYL-TRNA--PROTEIN TRANSFERASE"/>
    <property type="match status" value="1"/>
</dbReference>
<comment type="caution">
    <text evidence="16">The sequence shown here is derived from an EMBL/GenBank/DDBJ whole genome shotgun (WGS) entry which is preliminary data.</text>
</comment>
<dbReference type="GO" id="GO:0005737">
    <property type="term" value="C:cytoplasm"/>
    <property type="evidence" value="ECO:0007669"/>
    <property type="project" value="UniProtKB-SubCell"/>
</dbReference>
<evidence type="ECO:0000256" key="2">
    <source>
        <dbReference type="ARBA" id="ARBA00022490"/>
    </source>
</evidence>
<proteinExistence type="inferred from homology"/>
<comment type="subcellular location">
    <subcellularLocation>
        <location evidence="1 15">Cytoplasm</location>
    </subcellularLocation>
</comment>
<dbReference type="Gene3D" id="3.40.630.70">
    <property type="entry name" value="Leucyl/phenylalanyl-tRNA-protein transferase, C-terminal domain"/>
    <property type="match status" value="1"/>
</dbReference>
<dbReference type="InterPro" id="IPR042221">
    <property type="entry name" value="Leu/Phe-tRNA_Trfase_N"/>
</dbReference>
<dbReference type="EC" id="2.3.2.6" evidence="10 15"/>
<sequence>MIPWLENHSPFPPVEQALSAEQGAAGLLAAGADLSPYRLLNAYQHGIFPWFSEGQPILWWSTDPRMILKTNALKISNSLKKTLKRSLGDRRWAFRFNTAFEQVMRNCSAPRRGQDGTWISEDIITGYTKLHYMGYAHSSEIWLDNQLVGGGYGICIGKMFYGESMFAKVSDASKMALVQLVVFLRQQGVEMIDCQQETSHLASFGARPVRRADFVKHMNKAILEDPIQEWIPLNSQNFQEYLVDKQLHKSDELKSNAEPD</sequence>
<accession>A0A941E0V7</accession>
<dbReference type="GO" id="GO:0030163">
    <property type="term" value="P:protein catabolic process"/>
    <property type="evidence" value="ECO:0007669"/>
    <property type="project" value="UniProtKB-UniRule"/>
</dbReference>
<dbReference type="EMBL" id="JAGSPJ010000001">
    <property type="protein sequence ID" value="MBR7799207.1"/>
    <property type="molecule type" value="Genomic_DNA"/>
</dbReference>
<dbReference type="InterPro" id="IPR004616">
    <property type="entry name" value="Leu/Phe-tRNA_Trfase"/>
</dbReference>
<evidence type="ECO:0000256" key="4">
    <source>
        <dbReference type="ARBA" id="ARBA00023315"/>
    </source>
</evidence>
<evidence type="ECO:0000256" key="1">
    <source>
        <dbReference type="ARBA" id="ARBA00004496"/>
    </source>
</evidence>
<evidence type="ECO:0000256" key="14">
    <source>
        <dbReference type="ARBA" id="ARBA00083640"/>
    </source>
</evidence>
<evidence type="ECO:0000313" key="16">
    <source>
        <dbReference type="EMBL" id="MBR7799207.1"/>
    </source>
</evidence>
<evidence type="ECO:0000256" key="13">
    <source>
        <dbReference type="ARBA" id="ARBA00077165"/>
    </source>
</evidence>
<evidence type="ECO:0000256" key="7">
    <source>
        <dbReference type="ARBA" id="ARBA00051538"/>
    </source>
</evidence>